<keyword evidence="2" id="KW-1133">Transmembrane helix</keyword>
<dbReference type="EMBL" id="CAKMMF010000042">
    <property type="protein sequence ID" value="CAH1223528.1"/>
    <property type="molecule type" value="Genomic_DNA"/>
</dbReference>
<sequence length="126" mass="13519">MEPIFPLHEERINQFCGMPVCIVTTDGQRHVGILSSCNGGRVMLNSPSSDSHGAHYGSQGTLTHLQGKDKSKKKKISKVKKAASAVSPLPDTTSVQTQAWGWGSPFGFGAAFAIDLALIAFLFLLF</sequence>
<name>A0ABN8H544_9BACL</name>
<reference evidence="3" key="1">
    <citation type="submission" date="2022-01" db="EMBL/GenBank/DDBJ databases">
        <authorList>
            <person name="Criscuolo A."/>
        </authorList>
    </citation>
    <scope>NUCLEOTIDE SEQUENCE</scope>
    <source>
        <strain evidence="3">CIP111893</strain>
    </source>
</reference>
<dbReference type="RefSeq" id="WP_236346756.1">
    <property type="nucleotide sequence ID" value="NZ_CAKMMF010000042.1"/>
</dbReference>
<gene>
    <name evidence="3" type="ORF">PAECIP111893_04993</name>
</gene>
<keyword evidence="4" id="KW-1185">Reference proteome</keyword>
<evidence type="ECO:0000313" key="3">
    <source>
        <dbReference type="EMBL" id="CAH1223528.1"/>
    </source>
</evidence>
<dbReference type="Proteomes" id="UP000838686">
    <property type="component" value="Unassembled WGS sequence"/>
</dbReference>
<keyword evidence="2" id="KW-0812">Transmembrane</keyword>
<comment type="caution">
    <text evidence="3">The sequence shown here is derived from an EMBL/GenBank/DDBJ whole genome shotgun (WGS) entry which is preliminary data.</text>
</comment>
<protein>
    <submittedName>
        <fullName evidence="3">Uncharacterized protein</fullName>
    </submittedName>
</protein>
<evidence type="ECO:0000256" key="2">
    <source>
        <dbReference type="SAM" id="Phobius"/>
    </source>
</evidence>
<feature type="transmembrane region" description="Helical" evidence="2">
    <location>
        <begin position="106"/>
        <end position="125"/>
    </location>
</feature>
<accession>A0ABN8H544</accession>
<feature type="region of interest" description="Disordered" evidence="1">
    <location>
        <begin position="48"/>
        <end position="72"/>
    </location>
</feature>
<evidence type="ECO:0000256" key="1">
    <source>
        <dbReference type="SAM" id="MobiDB-lite"/>
    </source>
</evidence>
<keyword evidence="2" id="KW-0472">Membrane</keyword>
<organism evidence="3 4">
    <name type="scientific">Paenibacillus plantiphilus</name>
    <dbReference type="NCBI Taxonomy" id="2905650"/>
    <lineage>
        <taxon>Bacteria</taxon>
        <taxon>Bacillati</taxon>
        <taxon>Bacillota</taxon>
        <taxon>Bacilli</taxon>
        <taxon>Bacillales</taxon>
        <taxon>Paenibacillaceae</taxon>
        <taxon>Paenibacillus</taxon>
    </lineage>
</organism>
<proteinExistence type="predicted"/>
<evidence type="ECO:0000313" key="4">
    <source>
        <dbReference type="Proteomes" id="UP000838686"/>
    </source>
</evidence>